<dbReference type="InterPro" id="IPR004408">
    <property type="entry name" value="Biotin_CoA_COase_ligase"/>
</dbReference>
<organism evidence="6 7">
    <name type="scientific">Salipiger pallidus</name>
    <dbReference type="NCBI Taxonomy" id="1775170"/>
    <lineage>
        <taxon>Bacteria</taxon>
        <taxon>Pseudomonadati</taxon>
        <taxon>Pseudomonadota</taxon>
        <taxon>Alphaproteobacteria</taxon>
        <taxon>Rhodobacterales</taxon>
        <taxon>Roseobacteraceae</taxon>
        <taxon>Salipiger</taxon>
    </lineage>
</organism>
<evidence type="ECO:0000256" key="4">
    <source>
        <dbReference type="ARBA" id="ARBA00047846"/>
    </source>
</evidence>
<comment type="caution">
    <text evidence="6">The sequence shown here is derived from an EMBL/GenBank/DDBJ whole genome shotgun (WGS) entry which is preliminary data.</text>
</comment>
<dbReference type="PANTHER" id="PTHR12835:SF5">
    <property type="entry name" value="BIOTIN--PROTEIN LIGASE"/>
    <property type="match status" value="1"/>
</dbReference>
<dbReference type="InterPro" id="IPR003142">
    <property type="entry name" value="BPL_C"/>
</dbReference>
<evidence type="ECO:0000313" key="6">
    <source>
        <dbReference type="EMBL" id="GGG61752.1"/>
    </source>
</evidence>
<dbReference type="GO" id="GO:0005737">
    <property type="term" value="C:cytoplasm"/>
    <property type="evidence" value="ECO:0007669"/>
    <property type="project" value="TreeGrafter"/>
</dbReference>
<keyword evidence="1 6" id="KW-0436">Ligase</keyword>
<evidence type="ECO:0000313" key="7">
    <source>
        <dbReference type="Proteomes" id="UP000617145"/>
    </source>
</evidence>
<evidence type="ECO:0000256" key="1">
    <source>
        <dbReference type="ARBA" id="ARBA00022598"/>
    </source>
</evidence>
<feature type="domain" description="BPL/LPL catalytic" evidence="5">
    <location>
        <begin position="15"/>
        <end position="213"/>
    </location>
</feature>
<sequence>MARLTGAPLCVKGLRVENTQIRDGQGTMSWPAGYGRRVMAEIDSTNAEAARRAGMMAGPEWICALNQTAGRGRRGRAWTMPPGNFAATLVMRPREAPQVVALRSFVASLALYDAFAAATGRVDGLALKWPNDVLLNGGKVAGILLESLGQRQGVQHLAIGIGVNLVAAPGANEVEPGAVRPVSLLSETGARIAPEEFLDLLAEAYALHEARFVTYGFEPIREAWLARAARLGEVITARTGRTETTGTFETVDGSGNLVLTTRAGRQAIPAADVFF</sequence>
<dbReference type="EMBL" id="BMJV01000001">
    <property type="protein sequence ID" value="GGG61752.1"/>
    <property type="molecule type" value="Genomic_DNA"/>
</dbReference>
<name>A0A8J2ZH10_9RHOB</name>
<dbReference type="CDD" id="cd16442">
    <property type="entry name" value="BPL"/>
    <property type="match status" value="1"/>
</dbReference>
<evidence type="ECO:0000256" key="2">
    <source>
        <dbReference type="ARBA" id="ARBA00023267"/>
    </source>
</evidence>
<dbReference type="InterPro" id="IPR004143">
    <property type="entry name" value="BPL_LPL_catalytic"/>
</dbReference>
<dbReference type="AlphaFoldDB" id="A0A8J2ZH10"/>
<dbReference type="GO" id="GO:0004077">
    <property type="term" value="F:biotin--[biotin carboxyl-carrier protein] ligase activity"/>
    <property type="evidence" value="ECO:0007669"/>
    <property type="project" value="UniProtKB-EC"/>
</dbReference>
<dbReference type="PROSITE" id="PS51733">
    <property type="entry name" value="BPL_LPL_CATALYTIC"/>
    <property type="match status" value="1"/>
</dbReference>
<keyword evidence="7" id="KW-1185">Reference proteome</keyword>
<gene>
    <name evidence="6" type="primary">birA</name>
    <name evidence="6" type="ORF">GCM10011415_04890</name>
</gene>
<dbReference type="Proteomes" id="UP000617145">
    <property type="component" value="Unassembled WGS sequence"/>
</dbReference>
<reference evidence="6" key="1">
    <citation type="journal article" date="2014" name="Int. J. Syst. Evol. Microbiol.">
        <title>Complete genome sequence of Corynebacterium casei LMG S-19264T (=DSM 44701T), isolated from a smear-ripened cheese.</title>
        <authorList>
            <consortium name="US DOE Joint Genome Institute (JGI-PGF)"/>
            <person name="Walter F."/>
            <person name="Albersmeier A."/>
            <person name="Kalinowski J."/>
            <person name="Ruckert C."/>
        </authorList>
    </citation>
    <scope>NUCLEOTIDE SEQUENCE</scope>
    <source>
        <strain evidence="6">CGMCC 1.15762</strain>
    </source>
</reference>
<dbReference type="SUPFAM" id="SSF55681">
    <property type="entry name" value="Class II aaRS and biotin synthetases"/>
    <property type="match status" value="1"/>
</dbReference>
<dbReference type="Gene3D" id="3.30.930.10">
    <property type="entry name" value="Bira Bifunctional Protein, Domain 2"/>
    <property type="match status" value="1"/>
</dbReference>
<accession>A0A8J2ZH10</accession>
<comment type="catalytic activity">
    <reaction evidence="4">
        <text>biotin + L-lysyl-[protein] + ATP = N(6)-biotinyl-L-lysyl-[protein] + AMP + diphosphate + H(+)</text>
        <dbReference type="Rhea" id="RHEA:11756"/>
        <dbReference type="Rhea" id="RHEA-COMP:9752"/>
        <dbReference type="Rhea" id="RHEA-COMP:10505"/>
        <dbReference type="ChEBI" id="CHEBI:15378"/>
        <dbReference type="ChEBI" id="CHEBI:29969"/>
        <dbReference type="ChEBI" id="CHEBI:30616"/>
        <dbReference type="ChEBI" id="CHEBI:33019"/>
        <dbReference type="ChEBI" id="CHEBI:57586"/>
        <dbReference type="ChEBI" id="CHEBI:83144"/>
        <dbReference type="ChEBI" id="CHEBI:456215"/>
        <dbReference type="EC" id="6.3.4.15"/>
    </reaction>
</comment>
<reference evidence="6" key="2">
    <citation type="submission" date="2020-09" db="EMBL/GenBank/DDBJ databases">
        <authorList>
            <person name="Sun Q."/>
            <person name="Zhou Y."/>
        </authorList>
    </citation>
    <scope>NUCLEOTIDE SEQUENCE</scope>
    <source>
        <strain evidence="6">CGMCC 1.15762</strain>
    </source>
</reference>
<evidence type="ECO:0000256" key="3">
    <source>
        <dbReference type="ARBA" id="ARBA00024227"/>
    </source>
</evidence>
<dbReference type="PANTHER" id="PTHR12835">
    <property type="entry name" value="BIOTIN PROTEIN LIGASE"/>
    <property type="match status" value="1"/>
</dbReference>
<dbReference type="EC" id="6.3.4.15" evidence="3"/>
<protein>
    <recommendedName>
        <fullName evidence="3">biotin--[biotin carboxyl-carrier protein] ligase</fullName>
        <ecNumber evidence="3">6.3.4.15</ecNumber>
    </recommendedName>
</protein>
<proteinExistence type="predicted"/>
<dbReference type="Pfam" id="PF02237">
    <property type="entry name" value="BPL_C"/>
    <property type="match status" value="1"/>
</dbReference>
<dbReference type="Pfam" id="PF03099">
    <property type="entry name" value="BPL_LplA_LipB"/>
    <property type="match status" value="1"/>
</dbReference>
<evidence type="ECO:0000259" key="5">
    <source>
        <dbReference type="PROSITE" id="PS51733"/>
    </source>
</evidence>
<keyword evidence="2" id="KW-0092">Biotin</keyword>
<dbReference type="NCBIfam" id="TIGR00121">
    <property type="entry name" value="birA_ligase"/>
    <property type="match status" value="1"/>
</dbReference>
<dbReference type="InterPro" id="IPR045864">
    <property type="entry name" value="aa-tRNA-synth_II/BPL/LPL"/>
</dbReference>